<accession>A0ABT4LV57</accession>
<feature type="domain" description="Amidohydrolase 3" evidence="1">
    <location>
        <begin position="46"/>
        <end position="523"/>
    </location>
</feature>
<organism evidence="2 3">
    <name type="scientific">Henriciella marina</name>
    <dbReference type="NCBI Taxonomy" id="453851"/>
    <lineage>
        <taxon>Bacteria</taxon>
        <taxon>Pseudomonadati</taxon>
        <taxon>Pseudomonadota</taxon>
        <taxon>Alphaproteobacteria</taxon>
        <taxon>Hyphomonadales</taxon>
        <taxon>Hyphomonadaceae</taxon>
        <taxon>Henriciella</taxon>
    </lineage>
</organism>
<dbReference type="Proteomes" id="UP001083770">
    <property type="component" value="Unassembled WGS sequence"/>
</dbReference>
<dbReference type="SUPFAM" id="SSF51338">
    <property type="entry name" value="Composite domain of metallo-dependent hydrolases"/>
    <property type="match status" value="1"/>
</dbReference>
<dbReference type="Gene3D" id="3.20.20.140">
    <property type="entry name" value="Metal-dependent hydrolases"/>
    <property type="match status" value="1"/>
</dbReference>
<keyword evidence="3" id="KW-1185">Reference proteome</keyword>
<dbReference type="RefSeq" id="WP_269402315.1">
    <property type="nucleotide sequence ID" value="NZ_JAPWGW010000002.1"/>
</dbReference>
<sequence>MTAFDLVIAGGFIADGTGSPGCYGDVGIVGDEIVAVGDLRGRSAKRTIDAIGKIVAPGFVTQHTHYDAALFWDPYCLDAGRNGVTTVVNANCGFGVAPVRNQDRDRIMGMLETTEQIPVAHQKAALPWDWESFPDFMDRIRSLPKGVNVLTFLPLNPLLVYVMGVDAAKTRGPNPGELAEIHGLINDAMDAGAIGISMSVMGAEGNSHVDMDGSPMPTDLLDQDDILNICRAVVDRGEGVIQMLPQIMYYGDRTITERVAEMAKGTRVRVIHAVFLTHDAVPQVVSEDLAWLDSLRAAGCDVTAGALVNRAWVEAGLQELDSAAGQLPAVREIIGCNSQEEVLRLIDDPQFVRRFEEQYASMGAASGAAGLEGQTIIAVGSNPELQRYLGLTFAEVGKELGCSAVAAMLQLGLQSDLALQMKSPPIASTKPDQAVRLMANPAVVAGGSDGGAHTKAFGMGHYATDLLIWLVREEKLKTVEEMHFQLSLKHARSVGIKNRGALLSGFKADILIYDLDRLYFDMNKYEVVHDMPGGDWRRQAKAGGYDVIIVNGTITHENDKPTGMTPGSFDRVTSANGFSEVRAAV</sequence>
<dbReference type="InterPro" id="IPR013108">
    <property type="entry name" value="Amidohydro_3"/>
</dbReference>
<dbReference type="InterPro" id="IPR050378">
    <property type="entry name" value="Metallo-dep_Hydrolases_sf"/>
</dbReference>
<dbReference type="PANTHER" id="PTHR11647">
    <property type="entry name" value="HYDRANTOINASE/DIHYDROPYRIMIDINASE FAMILY MEMBER"/>
    <property type="match status" value="1"/>
</dbReference>
<evidence type="ECO:0000313" key="3">
    <source>
        <dbReference type="Proteomes" id="UP001083770"/>
    </source>
</evidence>
<comment type="caution">
    <text evidence="2">The sequence shown here is derived from an EMBL/GenBank/DDBJ whole genome shotgun (WGS) entry which is preliminary data.</text>
</comment>
<evidence type="ECO:0000259" key="1">
    <source>
        <dbReference type="Pfam" id="PF07969"/>
    </source>
</evidence>
<gene>
    <name evidence="2" type="ORF">O4G74_09035</name>
</gene>
<protein>
    <submittedName>
        <fullName evidence="2">Amidohydrolase family protein</fullName>
    </submittedName>
</protein>
<dbReference type="EMBL" id="JAPWGW010000002">
    <property type="protein sequence ID" value="MCZ4298201.1"/>
    <property type="molecule type" value="Genomic_DNA"/>
</dbReference>
<reference evidence="2" key="1">
    <citation type="submission" date="2022-12" db="EMBL/GenBank/DDBJ databases">
        <title>Bacterial isolates from different developmental stages of Nematostella vectensis.</title>
        <authorList>
            <person name="Fraune S."/>
        </authorList>
    </citation>
    <scope>NUCLEOTIDE SEQUENCE</scope>
    <source>
        <strain evidence="2">G21632-S1</strain>
    </source>
</reference>
<dbReference type="SUPFAM" id="SSF51556">
    <property type="entry name" value="Metallo-dependent hydrolases"/>
    <property type="match status" value="1"/>
</dbReference>
<name>A0ABT4LV57_9PROT</name>
<dbReference type="InterPro" id="IPR032466">
    <property type="entry name" value="Metal_Hydrolase"/>
</dbReference>
<evidence type="ECO:0000313" key="2">
    <source>
        <dbReference type="EMBL" id="MCZ4298201.1"/>
    </source>
</evidence>
<proteinExistence type="predicted"/>
<dbReference type="PANTHER" id="PTHR11647:SF1">
    <property type="entry name" value="COLLAPSIN RESPONSE MEDIATOR PROTEIN"/>
    <property type="match status" value="1"/>
</dbReference>
<dbReference type="Pfam" id="PF07969">
    <property type="entry name" value="Amidohydro_3"/>
    <property type="match status" value="1"/>
</dbReference>
<dbReference type="InterPro" id="IPR011059">
    <property type="entry name" value="Metal-dep_hydrolase_composite"/>
</dbReference>